<name>A0A202C836_9FLAO</name>
<dbReference type="AlphaFoldDB" id="A0A202C836"/>
<organism evidence="1 2">
    <name type="scientific">Chryseobacterium mucoviscidosis</name>
    <dbReference type="NCBI Taxonomy" id="1945581"/>
    <lineage>
        <taxon>Bacteria</taxon>
        <taxon>Pseudomonadati</taxon>
        <taxon>Bacteroidota</taxon>
        <taxon>Flavobacteriia</taxon>
        <taxon>Flavobacteriales</taxon>
        <taxon>Weeksellaceae</taxon>
        <taxon>Chryseobacterium group</taxon>
        <taxon>Chryseobacterium</taxon>
    </lineage>
</organism>
<sequence>MIDTTISETDDTDKRVYIRNTDKTLKKLNPENFYGYTQQLQSNENKEVFVEDFGKITDTLISNYCIYNIFENEKNTPTYEEQKILEQHIAQKVDAYRRKILQISQKKRNNSRYN</sequence>
<evidence type="ECO:0000313" key="2">
    <source>
        <dbReference type="Proteomes" id="UP000196355"/>
    </source>
</evidence>
<proteinExistence type="predicted"/>
<evidence type="ECO:0000313" key="1">
    <source>
        <dbReference type="EMBL" id="OVE59939.1"/>
    </source>
</evidence>
<reference evidence="2" key="1">
    <citation type="submission" date="2017-02" db="EMBL/GenBank/DDBJ databases">
        <authorList>
            <person name="Tetz G."/>
            <person name="Tetz V."/>
        </authorList>
    </citation>
    <scope>NUCLEOTIDE SEQUENCE [LARGE SCALE GENOMIC DNA]</scope>
    <source>
        <strain evidence="2">VT16-26</strain>
    </source>
</reference>
<comment type="caution">
    <text evidence="1">The sequence shown here is derived from an EMBL/GenBank/DDBJ whole genome shotgun (WGS) entry which is preliminary data.</text>
</comment>
<keyword evidence="2" id="KW-1185">Reference proteome</keyword>
<dbReference type="EMBL" id="MVAG01000084">
    <property type="protein sequence ID" value="OVE59939.1"/>
    <property type="molecule type" value="Genomic_DNA"/>
</dbReference>
<gene>
    <name evidence="1" type="ORF">B0E34_04910</name>
</gene>
<dbReference type="Proteomes" id="UP000196355">
    <property type="component" value="Unassembled WGS sequence"/>
</dbReference>
<protein>
    <submittedName>
        <fullName evidence="1">Uncharacterized protein</fullName>
    </submittedName>
</protein>
<accession>A0A202C836</accession>
<dbReference type="RefSeq" id="WP_087707405.1">
    <property type="nucleotide sequence ID" value="NZ_MVAG01000084.1"/>
</dbReference>